<protein>
    <submittedName>
        <fullName evidence="2">Uncharacterized protein</fullName>
    </submittedName>
</protein>
<feature type="compositionally biased region" description="Basic residues" evidence="1">
    <location>
        <begin position="48"/>
        <end position="57"/>
    </location>
</feature>
<accession>A0A4S3ZS14</accession>
<organism evidence="2 3">
    <name type="scientific">Allorhizobium terrae</name>
    <dbReference type="NCBI Taxonomy" id="1848972"/>
    <lineage>
        <taxon>Bacteria</taxon>
        <taxon>Pseudomonadati</taxon>
        <taxon>Pseudomonadota</taxon>
        <taxon>Alphaproteobacteria</taxon>
        <taxon>Hyphomicrobiales</taxon>
        <taxon>Rhizobiaceae</taxon>
        <taxon>Rhizobium/Agrobacterium group</taxon>
        <taxon>Allorhizobium</taxon>
    </lineage>
</organism>
<feature type="compositionally biased region" description="Basic and acidic residues" evidence="1">
    <location>
        <begin position="1"/>
        <end position="10"/>
    </location>
</feature>
<dbReference type="Proteomes" id="UP000310754">
    <property type="component" value="Unassembled WGS sequence"/>
</dbReference>
<keyword evidence="3" id="KW-1185">Reference proteome</keyword>
<evidence type="ECO:0000256" key="1">
    <source>
        <dbReference type="SAM" id="MobiDB-lite"/>
    </source>
</evidence>
<dbReference type="EMBL" id="SSOA01000009">
    <property type="protein sequence ID" value="THF48332.1"/>
    <property type="molecule type" value="Genomic_DNA"/>
</dbReference>
<reference evidence="2 3" key="1">
    <citation type="submission" date="2019-04" db="EMBL/GenBank/DDBJ databases">
        <title>Rhizobium terrae sp. nov., isolated from a paddy soil.</title>
        <authorList>
            <person name="Lin S.-Y."/>
            <person name="Hameed A."/>
            <person name="Huang H.-I."/>
            <person name="Young C.-C."/>
        </authorList>
    </citation>
    <scope>NUCLEOTIDE SEQUENCE [LARGE SCALE GENOMIC DNA]</scope>
    <source>
        <strain evidence="2 3">CC-HIH110</strain>
    </source>
</reference>
<evidence type="ECO:0000313" key="2">
    <source>
        <dbReference type="EMBL" id="THF48332.1"/>
    </source>
</evidence>
<feature type="region of interest" description="Disordered" evidence="1">
    <location>
        <begin position="1"/>
        <end position="70"/>
    </location>
</feature>
<feature type="compositionally biased region" description="Basic and acidic residues" evidence="1">
    <location>
        <begin position="17"/>
        <end position="30"/>
    </location>
</feature>
<proteinExistence type="predicted"/>
<dbReference type="RefSeq" id="WP_146935194.1">
    <property type="nucleotide sequence ID" value="NZ_SSOA01000009.1"/>
</dbReference>
<sequence>MIRFTIDPDAKAGTVSDENRKTDRKADKPTEVTPAQKADPIAEENKKAAPKSRKAPAKRATSQNDDERLL</sequence>
<gene>
    <name evidence="2" type="ORF">E6C51_15645</name>
</gene>
<comment type="caution">
    <text evidence="2">The sequence shown here is derived from an EMBL/GenBank/DDBJ whole genome shotgun (WGS) entry which is preliminary data.</text>
</comment>
<dbReference type="AlphaFoldDB" id="A0A4S3ZS14"/>
<evidence type="ECO:0000313" key="3">
    <source>
        <dbReference type="Proteomes" id="UP000310754"/>
    </source>
</evidence>
<name>A0A4S3ZS14_9HYPH</name>